<comment type="subcellular location">
    <subcellularLocation>
        <location evidence="1">Cell membrane</location>
        <topology evidence="1">Multi-pass membrane protein</topology>
    </subcellularLocation>
</comment>
<name>A0A5B8SX87_LEUPS</name>
<evidence type="ECO:0000256" key="3">
    <source>
        <dbReference type="ARBA" id="ARBA00022692"/>
    </source>
</evidence>
<evidence type="ECO:0000256" key="6">
    <source>
        <dbReference type="SAM" id="Phobius"/>
    </source>
</evidence>
<keyword evidence="4 6" id="KW-1133">Transmembrane helix</keyword>
<keyword evidence="10" id="KW-1185">Reference proteome</keyword>
<feature type="transmembrane region" description="Helical" evidence="6">
    <location>
        <begin position="130"/>
        <end position="151"/>
    </location>
</feature>
<feature type="transmembrane region" description="Helical" evidence="6">
    <location>
        <begin position="100"/>
        <end position="124"/>
    </location>
</feature>
<feature type="transmembrane region" description="Helical" evidence="6">
    <location>
        <begin position="20"/>
        <end position="41"/>
    </location>
</feature>
<gene>
    <name evidence="8" type="primary">rbsC</name>
    <name evidence="8" type="ORF">FGL85_00130</name>
    <name evidence="7" type="ORF">P1N92_03495</name>
</gene>
<evidence type="ECO:0000256" key="2">
    <source>
        <dbReference type="ARBA" id="ARBA00022475"/>
    </source>
</evidence>
<dbReference type="Proteomes" id="UP000321296">
    <property type="component" value="Chromosome"/>
</dbReference>
<keyword evidence="5 6" id="KW-0472">Membrane</keyword>
<dbReference type="EMBL" id="JARGDN010000003">
    <property type="protein sequence ID" value="MDG9733183.1"/>
    <property type="molecule type" value="Genomic_DNA"/>
</dbReference>
<dbReference type="GeneID" id="64345401"/>
<feature type="transmembrane region" description="Helical" evidence="6">
    <location>
        <begin position="266"/>
        <end position="294"/>
    </location>
</feature>
<proteinExistence type="predicted"/>
<dbReference type="KEGG" id="lpse:FGL85_00130"/>
<keyword evidence="2" id="KW-1003">Cell membrane</keyword>
<evidence type="ECO:0000313" key="10">
    <source>
        <dbReference type="Proteomes" id="UP001529201"/>
    </source>
</evidence>
<evidence type="ECO:0000256" key="4">
    <source>
        <dbReference type="ARBA" id="ARBA00022989"/>
    </source>
</evidence>
<reference evidence="8 9" key="1">
    <citation type="submission" date="2019-06" db="EMBL/GenBank/DDBJ databases">
        <title>Genome analyses of bacteria isolated from kimchi.</title>
        <authorList>
            <person name="Lee S."/>
            <person name="Ahn S."/>
            <person name="Roh S."/>
        </authorList>
    </citation>
    <scope>NUCLEOTIDE SEQUENCE [LARGE SCALE GENOMIC DNA]</scope>
    <source>
        <strain evidence="8 9">CBA3630</strain>
    </source>
</reference>
<organism evidence="8 9">
    <name type="scientific">Leuconostoc pseudomesenteroides</name>
    <dbReference type="NCBI Taxonomy" id="33968"/>
    <lineage>
        <taxon>Bacteria</taxon>
        <taxon>Bacillati</taxon>
        <taxon>Bacillota</taxon>
        <taxon>Bacilli</taxon>
        <taxon>Lactobacillales</taxon>
        <taxon>Lactobacillaceae</taxon>
        <taxon>Leuconostoc</taxon>
    </lineage>
</organism>
<dbReference type="GO" id="GO:0022857">
    <property type="term" value="F:transmembrane transporter activity"/>
    <property type="evidence" value="ECO:0007669"/>
    <property type="project" value="InterPro"/>
</dbReference>
<evidence type="ECO:0000313" key="8">
    <source>
        <dbReference type="EMBL" id="QEA41051.1"/>
    </source>
</evidence>
<feature type="transmembrane region" description="Helical" evidence="6">
    <location>
        <begin position="61"/>
        <end position="88"/>
    </location>
</feature>
<reference evidence="7 10" key="2">
    <citation type="submission" date="2023-02" db="EMBL/GenBank/DDBJ databases">
        <title>Antimicrobial susceptibility testing and tentative epidemiological cut-off values for Lactobacillaceae family species intended for ingestion.</title>
        <authorList>
            <person name="Noehr-Meldgaard K."/>
            <person name="Struve C."/>
            <person name="Ingmer H."/>
            <person name="Koza A."/>
            <person name="Al-Nakeeb K."/>
            <person name="Agersoe Y."/>
        </authorList>
    </citation>
    <scope>NUCLEOTIDE SEQUENCE [LARGE SCALE GENOMIC DNA]</scope>
    <source>
        <strain evidence="7 10">DSM 20193</strain>
    </source>
</reference>
<dbReference type="CDD" id="cd06579">
    <property type="entry name" value="TM_PBP1_transp_AraH_like"/>
    <property type="match status" value="1"/>
</dbReference>
<protein>
    <submittedName>
        <fullName evidence="8">Ribose ABC transporter permease</fullName>
    </submittedName>
</protein>
<evidence type="ECO:0000256" key="5">
    <source>
        <dbReference type="ARBA" id="ARBA00023136"/>
    </source>
</evidence>
<dbReference type="EMBL" id="CP042383">
    <property type="protein sequence ID" value="QEA41051.1"/>
    <property type="molecule type" value="Genomic_DNA"/>
</dbReference>
<feature type="transmembrane region" description="Helical" evidence="6">
    <location>
        <begin position="172"/>
        <end position="196"/>
    </location>
</feature>
<dbReference type="GO" id="GO:0005886">
    <property type="term" value="C:plasma membrane"/>
    <property type="evidence" value="ECO:0007669"/>
    <property type="project" value="UniProtKB-SubCell"/>
</dbReference>
<feature type="transmembrane region" description="Helical" evidence="6">
    <location>
        <begin position="300"/>
        <end position="322"/>
    </location>
</feature>
<dbReference type="PANTHER" id="PTHR32196">
    <property type="entry name" value="ABC TRANSPORTER PERMEASE PROTEIN YPHD-RELATED-RELATED"/>
    <property type="match status" value="1"/>
</dbReference>
<evidence type="ECO:0000313" key="7">
    <source>
        <dbReference type="EMBL" id="MDG9733183.1"/>
    </source>
</evidence>
<feature type="transmembrane region" description="Helical" evidence="6">
    <location>
        <begin position="227"/>
        <end position="245"/>
    </location>
</feature>
<evidence type="ECO:0000256" key="1">
    <source>
        <dbReference type="ARBA" id="ARBA00004651"/>
    </source>
</evidence>
<dbReference type="AlphaFoldDB" id="A0A5B8SX87"/>
<keyword evidence="3 6" id="KW-0812">Transmembrane</keyword>
<dbReference type="PANTHER" id="PTHR32196:SF72">
    <property type="entry name" value="RIBOSE IMPORT PERMEASE PROTEIN RBSC"/>
    <property type="match status" value="1"/>
</dbReference>
<sequence length="328" mass="34597">MTSTRNEQKVVKEVKDRKILQQLSGLGPVLALIVLALITTVMNPSFLDPNNLLNLLRQVSINGLIAFGMTFVILTGGIDLSVGAILALTSALSAMMITSGVPTLIAMLIGIVFGGLLGGLNGLIITKGGAAPFIASLATMTIFRGATYVFTNGNPITSKAMNNSFIFQFIGRGYFFGIPVPVIIMLISFFILYILLHKMTFGRKTYALGGNEKAAFVSGIKVNITKTWIYVISGIMSSAAGMILISRLSSAQPDAGTGFEMDAIAAVVLGGTSLAGGRGRIFGTLIGALIIGTLNNGMNLIGISSFYQQIVKGIVIIIAVLLDRRKKA</sequence>
<dbReference type="Pfam" id="PF02653">
    <property type="entry name" value="BPD_transp_2"/>
    <property type="match status" value="1"/>
</dbReference>
<evidence type="ECO:0000313" key="9">
    <source>
        <dbReference type="Proteomes" id="UP000321296"/>
    </source>
</evidence>
<dbReference type="RefSeq" id="WP_010279984.1">
    <property type="nucleotide sequence ID" value="NZ_CP042383.1"/>
</dbReference>
<accession>A0A5B8SX87</accession>
<dbReference type="Proteomes" id="UP001529201">
    <property type="component" value="Unassembled WGS sequence"/>
</dbReference>
<dbReference type="InterPro" id="IPR001851">
    <property type="entry name" value="ABC_transp_permease"/>
</dbReference>